<comment type="caution">
    <text evidence="1">The sequence shown here is derived from an EMBL/GenBank/DDBJ whole genome shotgun (WGS) entry which is preliminary data.</text>
</comment>
<dbReference type="EMBL" id="QJNS01000306">
    <property type="protein sequence ID" value="RYO79968.1"/>
    <property type="molecule type" value="Genomic_DNA"/>
</dbReference>
<gene>
    <name evidence="1" type="ORF">DL762_007895</name>
</gene>
<protein>
    <submittedName>
        <fullName evidence="1">Uncharacterized protein</fullName>
    </submittedName>
</protein>
<organism evidence="1 2">
    <name type="scientific">Monosporascus cannonballus</name>
    <dbReference type="NCBI Taxonomy" id="155416"/>
    <lineage>
        <taxon>Eukaryota</taxon>
        <taxon>Fungi</taxon>
        <taxon>Dikarya</taxon>
        <taxon>Ascomycota</taxon>
        <taxon>Pezizomycotina</taxon>
        <taxon>Sordariomycetes</taxon>
        <taxon>Xylariomycetidae</taxon>
        <taxon>Xylariales</taxon>
        <taxon>Xylariales incertae sedis</taxon>
        <taxon>Monosporascus</taxon>
    </lineage>
</organism>
<evidence type="ECO:0000313" key="1">
    <source>
        <dbReference type="EMBL" id="RYO79968.1"/>
    </source>
</evidence>
<evidence type="ECO:0000313" key="2">
    <source>
        <dbReference type="Proteomes" id="UP000294003"/>
    </source>
</evidence>
<reference evidence="1 2" key="1">
    <citation type="submission" date="2018-06" db="EMBL/GenBank/DDBJ databases">
        <title>Complete Genomes of Monosporascus.</title>
        <authorList>
            <person name="Robinson A.J."/>
            <person name="Natvig D.O."/>
        </authorList>
    </citation>
    <scope>NUCLEOTIDE SEQUENCE [LARGE SCALE GENOMIC DNA]</scope>
    <source>
        <strain evidence="1 2">CBS 609.92</strain>
    </source>
</reference>
<keyword evidence="2" id="KW-1185">Reference proteome</keyword>
<name>A0ABY0H218_9PEZI</name>
<sequence>MDIFDFQQTYQIEVSGRASYSDLLLRRICAFTAKHLSMLPSGDVWLPIASRYYGEALNCLIGELLEAAEESHRSHSMGALDLLKSRGVCATSAGLDRANFFIYIRHEITIALANERPLQLDPGDWNVSKPKIGAPEDHLANHLMWLAGTTINLIYGGDLTADRQLLIDRLDVWHGLTSASFWGTTYGVRTGTTLWYHLLNILLLAEPRDYSSTNHQLVQDHANMILSICNSELPDGVRCFSLMPIYFAGKHPEDITKKFRAWTLLADVEQALGYRTQAEVRSLKQMIGQNTT</sequence>
<accession>A0ABY0H218</accession>
<dbReference type="Proteomes" id="UP000294003">
    <property type="component" value="Unassembled WGS sequence"/>
</dbReference>
<proteinExistence type="predicted"/>